<proteinExistence type="predicted"/>
<protein>
    <submittedName>
        <fullName evidence="1">Uncharacterized protein</fullName>
    </submittedName>
</protein>
<organism evidence="1 2">
    <name type="scientific">Sulfitobacter marinus</name>
    <dbReference type="NCBI Taxonomy" id="394264"/>
    <lineage>
        <taxon>Bacteria</taxon>
        <taxon>Pseudomonadati</taxon>
        <taxon>Pseudomonadota</taxon>
        <taxon>Alphaproteobacteria</taxon>
        <taxon>Rhodobacterales</taxon>
        <taxon>Roseobacteraceae</taxon>
        <taxon>Sulfitobacter</taxon>
    </lineage>
</organism>
<dbReference type="AlphaFoldDB" id="A0A1I6TH66"/>
<dbReference type="OrthoDB" id="7772846at2"/>
<dbReference type="RefSeq" id="WP_093916450.1">
    <property type="nucleotide sequence ID" value="NZ_FPAJ01000003.1"/>
</dbReference>
<dbReference type="STRING" id="394264.SAMN04488040_2257"/>
<accession>A0A1I6TH66</accession>
<keyword evidence="2" id="KW-1185">Reference proteome</keyword>
<dbReference type="EMBL" id="FPAJ01000003">
    <property type="protein sequence ID" value="SFS88468.1"/>
    <property type="molecule type" value="Genomic_DNA"/>
</dbReference>
<sequence>MSTLKLTKTHMLEGIWQGNITGSGESKPDIAVTHDNADVPDFKLTKADAADRWSLTIPVPASAIADGIQVIVVTDNETGQKIGDVVIIGDEVTNIDQRAELELLRAELEMLKRAFRRHCIETA</sequence>
<name>A0A1I6TH66_9RHOB</name>
<dbReference type="Proteomes" id="UP000199239">
    <property type="component" value="Unassembled WGS sequence"/>
</dbReference>
<reference evidence="2" key="1">
    <citation type="submission" date="2016-10" db="EMBL/GenBank/DDBJ databases">
        <authorList>
            <person name="Varghese N."/>
            <person name="Submissions S."/>
        </authorList>
    </citation>
    <scope>NUCLEOTIDE SEQUENCE [LARGE SCALE GENOMIC DNA]</scope>
    <source>
        <strain evidence="2">DSM 23422</strain>
    </source>
</reference>
<evidence type="ECO:0000313" key="2">
    <source>
        <dbReference type="Proteomes" id="UP000199239"/>
    </source>
</evidence>
<evidence type="ECO:0000313" key="1">
    <source>
        <dbReference type="EMBL" id="SFS88468.1"/>
    </source>
</evidence>
<gene>
    <name evidence="1" type="ORF">SAMN04488040_2257</name>
</gene>